<evidence type="ECO:0000313" key="3">
    <source>
        <dbReference type="Proteomes" id="UP001623852"/>
    </source>
</evidence>
<dbReference type="RefSeq" id="WP_406844112.1">
    <property type="nucleotide sequence ID" value="NZ_CP150845.1"/>
</dbReference>
<keyword evidence="1" id="KW-0472">Membrane</keyword>
<organism evidence="2 3">
    <name type="scientific">Flavobacterium soyae</name>
    <dbReference type="NCBI Taxonomy" id="2903098"/>
    <lineage>
        <taxon>Bacteria</taxon>
        <taxon>Pseudomonadati</taxon>
        <taxon>Bacteroidota</taxon>
        <taxon>Flavobacteriia</taxon>
        <taxon>Flavobacteriales</taxon>
        <taxon>Flavobacteriaceae</taxon>
        <taxon>Flavobacterium</taxon>
    </lineage>
</organism>
<feature type="transmembrane region" description="Helical" evidence="1">
    <location>
        <begin position="88"/>
        <end position="109"/>
    </location>
</feature>
<reference evidence="2 3" key="1">
    <citation type="submission" date="2024-03" db="EMBL/GenBank/DDBJ databases">
        <title>Flavobacterium soyae.</title>
        <authorList>
            <person name="Zheng W."/>
        </authorList>
    </citation>
    <scope>NUCLEOTIDE SEQUENCE [LARGE SCALE GENOMIC DNA]</scope>
    <source>
        <strain evidence="2 3">55</strain>
    </source>
</reference>
<feature type="transmembrane region" description="Helical" evidence="1">
    <location>
        <begin position="7"/>
        <end position="28"/>
    </location>
</feature>
<keyword evidence="1" id="KW-1133">Transmembrane helix</keyword>
<evidence type="ECO:0000256" key="1">
    <source>
        <dbReference type="SAM" id="Phobius"/>
    </source>
</evidence>
<evidence type="ECO:0000313" key="2">
    <source>
        <dbReference type="EMBL" id="WYZ19512.1"/>
    </source>
</evidence>
<keyword evidence="3" id="KW-1185">Reference proteome</keyword>
<name>A0ABZ2UDE8_9FLAO</name>
<dbReference type="EMBL" id="CP150845">
    <property type="protein sequence ID" value="WYZ19512.1"/>
    <property type="molecule type" value="Genomic_DNA"/>
</dbReference>
<gene>
    <name evidence="2" type="ORF">AABD74_20385</name>
</gene>
<protein>
    <submittedName>
        <fullName evidence="2">Uncharacterized protein</fullName>
    </submittedName>
</protein>
<keyword evidence="1" id="KW-0812">Transmembrane</keyword>
<proteinExistence type="predicted"/>
<sequence>MNPVLRNILAVIAGIVIGSIVNMSIITVSESIIPLPEGVDNKTMEGIQKTMHLYEAKHYLFPFLAHTAGTFLGAVTTALIAVNHKKKLALVIGAFFLFGGIVMVCSLPSPMWFTFIDLVFAYIPMAYLALRLVCKKNKPSIKI</sequence>
<feature type="transmembrane region" description="Helical" evidence="1">
    <location>
        <begin position="59"/>
        <end position="81"/>
    </location>
</feature>
<feature type="transmembrane region" description="Helical" evidence="1">
    <location>
        <begin position="115"/>
        <end position="134"/>
    </location>
</feature>
<dbReference type="Proteomes" id="UP001623852">
    <property type="component" value="Chromosome"/>
</dbReference>
<accession>A0ABZ2UDE8</accession>